<organism evidence="2 3">
    <name type="scientific">Rosenbergiella gaditana</name>
    <dbReference type="NCBI Taxonomy" id="2726987"/>
    <lineage>
        <taxon>Bacteria</taxon>
        <taxon>Pseudomonadati</taxon>
        <taxon>Pseudomonadota</taxon>
        <taxon>Gammaproteobacteria</taxon>
        <taxon>Enterobacterales</taxon>
        <taxon>Erwiniaceae</taxon>
        <taxon>Rosenbergiella</taxon>
    </lineage>
</organism>
<accession>A0ABS5SV58</accession>
<sequence length="82" mass="8499">MANNDKQSSKDVAHLAAETLNNPNASNIQKSLAGSVLSQTGSKNQTGADMEAKASAALKNPRSSDTTKKLAGSVVSQSNKKR</sequence>
<gene>
    <name evidence="2" type="ORF">HH682_05980</name>
</gene>
<comment type="caution">
    <text evidence="2">The sequence shown here is derived from an EMBL/GenBank/DDBJ whole genome shotgun (WGS) entry which is preliminary data.</text>
</comment>
<reference evidence="2 3" key="1">
    <citation type="submission" date="2020-04" db="EMBL/GenBank/DDBJ databases">
        <title>Genome sequencing of Rosenbergiella species.</title>
        <authorList>
            <person name="Alvarez-Perez S."/>
            <person name="Lievens B."/>
        </authorList>
    </citation>
    <scope>NUCLEOTIDE SEQUENCE [LARGE SCALE GENOMIC DNA]</scope>
    <source>
        <strain evidence="2 3">S61</strain>
    </source>
</reference>
<protein>
    <submittedName>
        <fullName evidence="2">Uncharacterized protein</fullName>
    </submittedName>
</protein>
<evidence type="ECO:0000313" key="2">
    <source>
        <dbReference type="EMBL" id="MBT0723994.1"/>
    </source>
</evidence>
<evidence type="ECO:0000313" key="3">
    <source>
        <dbReference type="Proteomes" id="UP000790096"/>
    </source>
</evidence>
<keyword evidence="3" id="KW-1185">Reference proteome</keyword>
<evidence type="ECO:0000256" key="1">
    <source>
        <dbReference type="SAM" id="MobiDB-lite"/>
    </source>
</evidence>
<dbReference type="EMBL" id="JABBFR010000006">
    <property type="protein sequence ID" value="MBT0723994.1"/>
    <property type="molecule type" value="Genomic_DNA"/>
</dbReference>
<dbReference type="Proteomes" id="UP000790096">
    <property type="component" value="Unassembled WGS sequence"/>
</dbReference>
<dbReference type="RefSeq" id="WP_214236694.1">
    <property type="nucleotide sequence ID" value="NZ_JABBFR010000006.1"/>
</dbReference>
<feature type="region of interest" description="Disordered" evidence="1">
    <location>
        <begin position="1"/>
        <end position="82"/>
    </location>
</feature>
<proteinExistence type="predicted"/>
<feature type="compositionally biased region" description="Polar residues" evidence="1">
    <location>
        <begin position="19"/>
        <end position="47"/>
    </location>
</feature>
<name>A0ABS5SV58_9GAMM</name>